<feature type="region of interest" description="Disordered" evidence="14">
    <location>
        <begin position="125"/>
        <end position="164"/>
    </location>
</feature>
<feature type="active site" description="Proton donor/acceptor" evidence="13">
    <location>
        <position position="380"/>
    </location>
</feature>
<dbReference type="GO" id="GO:0005634">
    <property type="term" value="C:nucleus"/>
    <property type="evidence" value="ECO:0007669"/>
    <property type="project" value="UniProtKB-SubCell"/>
</dbReference>
<protein>
    <recommendedName>
        <fullName evidence="3">histone acetyltransferase</fullName>
        <ecNumber evidence="3">2.3.1.48</ecNumber>
    </recommendedName>
</protein>
<dbReference type="Proteomes" id="UP000039865">
    <property type="component" value="Unassembled WGS sequence"/>
</dbReference>
<dbReference type="Pfam" id="PF17772">
    <property type="entry name" value="zf-MYST"/>
    <property type="match status" value="1"/>
</dbReference>
<keyword evidence="9" id="KW-0805">Transcription regulation</keyword>
<dbReference type="PANTHER" id="PTHR10615">
    <property type="entry name" value="HISTONE ACETYLTRANSFERASE"/>
    <property type="match status" value="1"/>
</dbReference>
<evidence type="ECO:0000256" key="14">
    <source>
        <dbReference type="SAM" id="MobiDB-lite"/>
    </source>
</evidence>
<dbReference type="InterPro" id="IPR002717">
    <property type="entry name" value="HAT_MYST-type"/>
</dbReference>
<evidence type="ECO:0000313" key="16">
    <source>
        <dbReference type="EMBL" id="CDW78466.1"/>
    </source>
</evidence>
<dbReference type="GO" id="GO:0046972">
    <property type="term" value="F:histone H4K16 acetyltransferase activity"/>
    <property type="evidence" value="ECO:0007669"/>
    <property type="project" value="TreeGrafter"/>
</dbReference>
<dbReference type="Pfam" id="PF01853">
    <property type="entry name" value="MOZ_SAS"/>
    <property type="match status" value="1"/>
</dbReference>
<feature type="compositionally biased region" description="Polar residues" evidence="14">
    <location>
        <begin position="132"/>
        <end position="142"/>
    </location>
</feature>
<evidence type="ECO:0000256" key="9">
    <source>
        <dbReference type="ARBA" id="ARBA00023015"/>
    </source>
</evidence>
<name>A0A078A9D4_STYLE</name>
<keyword evidence="5" id="KW-0479">Metal-binding</keyword>
<dbReference type="CDD" id="cd04301">
    <property type="entry name" value="NAT_SF"/>
    <property type="match status" value="1"/>
</dbReference>
<dbReference type="SUPFAM" id="SSF54160">
    <property type="entry name" value="Chromo domain-like"/>
    <property type="match status" value="1"/>
</dbReference>
<evidence type="ECO:0000256" key="3">
    <source>
        <dbReference type="ARBA" id="ARBA00013184"/>
    </source>
</evidence>
<dbReference type="OMA" id="CWKTGVA"/>
<evidence type="ECO:0000256" key="8">
    <source>
        <dbReference type="ARBA" id="ARBA00022990"/>
    </source>
</evidence>
<dbReference type="InterPro" id="IPR016181">
    <property type="entry name" value="Acyl_CoA_acyltransferase"/>
</dbReference>
<dbReference type="PANTHER" id="PTHR10615:SF219">
    <property type="entry name" value="HISTONE ACETYLTRANSFERASE KAT5"/>
    <property type="match status" value="1"/>
</dbReference>
<dbReference type="InterPro" id="IPR036388">
    <property type="entry name" value="WH-like_DNA-bd_sf"/>
</dbReference>
<feature type="region of interest" description="Disordered" evidence="14">
    <location>
        <begin position="461"/>
        <end position="481"/>
    </location>
</feature>
<evidence type="ECO:0000256" key="4">
    <source>
        <dbReference type="ARBA" id="ARBA00022679"/>
    </source>
</evidence>
<gene>
    <name evidence="16" type="primary">Contig10558.g11274</name>
    <name evidence="16" type="ORF">STYLEM_7443</name>
</gene>
<dbReference type="Pfam" id="PF11717">
    <property type="entry name" value="Tudor-knot"/>
    <property type="match status" value="1"/>
</dbReference>
<evidence type="ECO:0000256" key="1">
    <source>
        <dbReference type="ARBA" id="ARBA00004123"/>
    </source>
</evidence>
<evidence type="ECO:0000256" key="10">
    <source>
        <dbReference type="ARBA" id="ARBA00023163"/>
    </source>
</evidence>
<sequence length="481" mass="57104">MINSEKQQYQQQQQNQQEELKSIEEQPETSNSKIFQGIDLQQLTQKHVWNVGEKILAELSNQYYKKTVEQSQKSIDQPQNQQIYKYYIHFESCDKRLDRWVFDNEVKDPLDFNNQDPMNLSQLQQSSMSLNRNESQSYNQSGLKRVTRHAQRKQDEINPTNQEFYDSNPEIKELEKKHQETTKVRNIEKIFFGDYEINTWYFSPYPEEYGNQSILYICEFCLKYMRKQKTIIQHKTKCQFKSPQGKLIYQDKKVKELFQKQEKKSSADDKQNLTSISIYQVDGVESKLYCQNLCLLAKLFLDHKTLYFDVSPFLFYVMTEDTKEESHIVGYFSKEKTMSNDYNLACIMVLPPYQRRGYGKFLIGLSYQLSMNEGRICTAERPLSDMGKVSYKSFWTDTLLEALLQVKGSISIKELSEFTYIKVEDIIQTLSSLNLVRYWKGQYVITNFNVKLIEEHFKKKEDQNAKNPRKPVKFKPNLLQQ</sequence>
<feature type="compositionally biased region" description="Low complexity" evidence="14">
    <location>
        <begin position="7"/>
        <end position="17"/>
    </location>
</feature>
<evidence type="ECO:0000256" key="7">
    <source>
        <dbReference type="ARBA" id="ARBA00022833"/>
    </source>
</evidence>
<accession>A0A078A9D4</accession>
<dbReference type="Gene3D" id="3.40.630.30">
    <property type="match status" value="1"/>
</dbReference>
<evidence type="ECO:0000256" key="13">
    <source>
        <dbReference type="PIRSR" id="PIRSR602717-51"/>
    </source>
</evidence>
<reference evidence="16 17" key="1">
    <citation type="submission" date="2014-06" db="EMBL/GenBank/DDBJ databases">
        <authorList>
            <person name="Swart Estienne"/>
        </authorList>
    </citation>
    <scope>NUCLEOTIDE SEQUENCE [LARGE SCALE GENOMIC DNA]</scope>
    <source>
        <strain evidence="16 17">130c</strain>
    </source>
</reference>
<evidence type="ECO:0000313" key="17">
    <source>
        <dbReference type="Proteomes" id="UP000039865"/>
    </source>
</evidence>
<evidence type="ECO:0000256" key="2">
    <source>
        <dbReference type="ARBA" id="ARBA00010107"/>
    </source>
</evidence>
<dbReference type="PROSITE" id="PS51726">
    <property type="entry name" value="MYST_HAT"/>
    <property type="match status" value="1"/>
</dbReference>
<evidence type="ECO:0000259" key="15">
    <source>
        <dbReference type="PROSITE" id="PS51726"/>
    </source>
</evidence>
<dbReference type="Gene3D" id="3.30.60.60">
    <property type="entry name" value="N-acetyl transferase-like"/>
    <property type="match status" value="1"/>
</dbReference>
<keyword evidence="8" id="KW-0007">Acetylation</keyword>
<organism evidence="16 17">
    <name type="scientific">Stylonychia lemnae</name>
    <name type="common">Ciliate</name>
    <dbReference type="NCBI Taxonomy" id="5949"/>
    <lineage>
        <taxon>Eukaryota</taxon>
        <taxon>Sar</taxon>
        <taxon>Alveolata</taxon>
        <taxon>Ciliophora</taxon>
        <taxon>Intramacronucleata</taxon>
        <taxon>Spirotrichea</taxon>
        <taxon>Stichotrichia</taxon>
        <taxon>Sporadotrichida</taxon>
        <taxon>Oxytrichidae</taxon>
        <taxon>Stylonychinae</taxon>
        <taxon>Stylonychia</taxon>
    </lineage>
</organism>
<keyword evidence="7" id="KW-0862">Zinc</keyword>
<dbReference type="InterPro" id="IPR016197">
    <property type="entry name" value="Chromo-like_dom_sf"/>
</dbReference>
<dbReference type="GO" id="GO:0006355">
    <property type="term" value="P:regulation of DNA-templated transcription"/>
    <property type="evidence" value="ECO:0007669"/>
    <property type="project" value="InterPro"/>
</dbReference>
<keyword evidence="11" id="KW-0539">Nucleus</keyword>
<keyword evidence="12" id="KW-0012">Acyltransferase</keyword>
<keyword evidence="6" id="KW-0863">Zinc-finger</keyword>
<keyword evidence="10" id="KW-0804">Transcription</keyword>
<proteinExistence type="inferred from homology"/>
<dbReference type="InParanoid" id="A0A078A9D4"/>
<evidence type="ECO:0000256" key="12">
    <source>
        <dbReference type="ARBA" id="ARBA00023315"/>
    </source>
</evidence>
<dbReference type="AlphaFoldDB" id="A0A078A9D4"/>
<dbReference type="Gene3D" id="2.30.30.140">
    <property type="match status" value="1"/>
</dbReference>
<dbReference type="GO" id="GO:0008270">
    <property type="term" value="F:zinc ion binding"/>
    <property type="evidence" value="ECO:0007669"/>
    <property type="project" value="UniProtKB-KW"/>
</dbReference>
<dbReference type="SUPFAM" id="SSF55729">
    <property type="entry name" value="Acyl-CoA N-acyltransferases (Nat)"/>
    <property type="match status" value="1"/>
</dbReference>
<dbReference type="InterPro" id="IPR050603">
    <property type="entry name" value="MYST_HAT"/>
</dbReference>
<dbReference type="GO" id="GO:0035267">
    <property type="term" value="C:NuA4 histone acetyltransferase complex"/>
    <property type="evidence" value="ECO:0007669"/>
    <property type="project" value="TreeGrafter"/>
</dbReference>
<keyword evidence="4 16" id="KW-0808">Transferase</keyword>
<dbReference type="InterPro" id="IPR025995">
    <property type="entry name" value="Tudor-knot"/>
</dbReference>
<feature type="domain" description="MYST-type HAT" evidence="15">
    <location>
        <begin position="182"/>
        <end position="476"/>
    </location>
</feature>
<comment type="similarity">
    <text evidence="2">Belongs to the MYST (SAS/MOZ) family.</text>
</comment>
<dbReference type="EC" id="2.3.1.48" evidence="3"/>
<comment type="subcellular location">
    <subcellularLocation>
        <location evidence="1">Nucleus</location>
    </subcellularLocation>
</comment>
<dbReference type="InterPro" id="IPR040706">
    <property type="entry name" value="Zf-MYST"/>
</dbReference>
<feature type="region of interest" description="Disordered" evidence="14">
    <location>
        <begin position="1"/>
        <end position="28"/>
    </location>
</feature>
<keyword evidence="17" id="KW-1185">Reference proteome</keyword>
<evidence type="ECO:0000256" key="5">
    <source>
        <dbReference type="ARBA" id="ARBA00022723"/>
    </source>
</evidence>
<dbReference type="OrthoDB" id="787137at2759"/>
<dbReference type="FunFam" id="1.10.10.10:FF:000022">
    <property type="entry name" value="Histone acetyltransferase"/>
    <property type="match status" value="1"/>
</dbReference>
<dbReference type="EMBL" id="CCKQ01007120">
    <property type="protein sequence ID" value="CDW78466.1"/>
    <property type="molecule type" value="Genomic_DNA"/>
</dbReference>
<dbReference type="Gene3D" id="1.10.10.10">
    <property type="entry name" value="Winged helix-like DNA-binding domain superfamily/Winged helix DNA-binding domain"/>
    <property type="match status" value="1"/>
</dbReference>
<evidence type="ECO:0000256" key="11">
    <source>
        <dbReference type="ARBA" id="ARBA00023242"/>
    </source>
</evidence>
<dbReference type="FunFam" id="3.30.60.60:FF:000001">
    <property type="entry name" value="Histone acetyltransferase"/>
    <property type="match status" value="1"/>
</dbReference>
<evidence type="ECO:0000256" key="6">
    <source>
        <dbReference type="ARBA" id="ARBA00022771"/>
    </source>
</evidence>